<proteinExistence type="predicted"/>
<evidence type="ECO:0000313" key="1">
    <source>
        <dbReference type="EMBL" id="TLG88707.1"/>
    </source>
</evidence>
<dbReference type="InterPro" id="IPR010727">
    <property type="entry name" value="DUF1302"/>
</dbReference>
<comment type="caution">
    <text evidence="1">The sequence shown here is derived from an EMBL/GenBank/DDBJ whole genome shotgun (WGS) entry which is preliminary data.</text>
</comment>
<dbReference type="Proteomes" id="UP000304941">
    <property type="component" value="Unassembled WGS sequence"/>
</dbReference>
<sequence length="663" mass="71779">MEKESLWHCSRTKSARFLTGAAATLVLTGGQAAEFKLMENEISGTLITTVSYGELWRVQGRDKNNRDLNADDGSRNFNTGLVSEVYKITSDLDVAYKNYGVFVRGSAFYDTQIMSGHNDYYDNNTPAERSQRYPNDNTFGNAVRNKAGRDVELLDAYVYGKWDVEGVPVTARFGHQVIAWGTSMFYAGGVNIANPFDVIRYRLPGSLNKESWTPVNALKFGVGLSEHLSMEAFYQIDWAKTQFSPVGTYYSETDLFSDGGKVAYSSNAALAPVLGAYSALGSGTVGNTSQLNAVKASGLYQGAGGQNYASGNDFRVASIAGDRNAKDNGQWGVSFKYIAQHLHSTEFGAYFVNYHAKLPTVRGEFPGYQGVDIQQLAKSLGGASGGTPLCAGTACGALAGGMATVDVLGNLVANRAYAENIQMYGFSFKTKLASSLLFGEIAYRPNNVIGVAATDDAISDIAAQGAQFADNSGAFGAKSGTALVAGRSLTRDGVIDNSTRVQTYNTSLGAMQFFGPVFGFDSSYAVFELASEHYRGSDLTYTAYDGSTRHYSGRQNVGYPVGGRKAQIYRDAYGYTLMLSGTWDEVFAKFSLSPFIVYKNDFKGNSSQAGNFIEGRQVYTAGLKGKYYNSVEGELAYNKFWGAGQQNALRDRDNVVMSVSYTF</sequence>
<dbReference type="EMBL" id="VBVZ01000504">
    <property type="protein sequence ID" value="TLG88707.1"/>
    <property type="molecule type" value="Genomic_DNA"/>
</dbReference>
<gene>
    <name evidence="1" type="ORF">FEM54_25240</name>
</gene>
<reference evidence="1 2" key="1">
    <citation type="submission" date="2019-05" db="EMBL/GenBank/DDBJ databases">
        <title>Pseudomonas edaphica sp. nov., isolated from rhizospheric soil of Cistus ladanifer L. in Spain.</title>
        <authorList>
            <person name="Peix A."/>
        </authorList>
    </citation>
    <scope>NUCLEOTIDE SEQUENCE [LARGE SCALE GENOMIC DNA]</scope>
    <source>
        <strain evidence="1 2">RD25</strain>
    </source>
</reference>
<name>A0ABY2TYH7_9PSED</name>
<dbReference type="RefSeq" id="WP_138453514.1">
    <property type="nucleotide sequence ID" value="NZ_VBVZ01000504.1"/>
</dbReference>
<accession>A0ABY2TYH7</accession>
<dbReference type="Pfam" id="PF06980">
    <property type="entry name" value="DUF1302"/>
    <property type="match status" value="1"/>
</dbReference>
<evidence type="ECO:0000313" key="2">
    <source>
        <dbReference type="Proteomes" id="UP000304941"/>
    </source>
</evidence>
<keyword evidence="2" id="KW-1185">Reference proteome</keyword>
<protein>
    <submittedName>
        <fullName evidence="1">DUF1302 domain-containing protein</fullName>
    </submittedName>
</protein>
<organism evidence="1 2">
    <name type="scientific">Pseudomonas edaphica</name>
    <dbReference type="NCBI Taxonomy" id="2006980"/>
    <lineage>
        <taxon>Bacteria</taxon>
        <taxon>Pseudomonadati</taxon>
        <taxon>Pseudomonadota</taxon>
        <taxon>Gammaproteobacteria</taxon>
        <taxon>Pseudomonadales</taxon>
        <taxon>Pseudomonadaceae</taxon>
        <taxon>Pseudomonas</taxon>
    </lineage>
</organism>